<dbReference type="InterPro" id="IPR014729">
    <property type="entry name" value="Rossmann-like_a/b/a_fold"/>
</dbReference>
<keyword evidence="1" id="KW-0808">Transferase</keyword>
<keyword evidence="2" id="KW-0548">Nucleotidyltransferase</keyword>
<dbReference type="Pfam" id="PF01467">
    <property type="entry name" value="CTP_transf_like"/>
    <property type="match status" value="1"/>
</dbReference>
<dbReference type="InterPro" id="IPR050385">
    <property type="entry name" value="Archaeal_FAD_synthase"/>
</dbReference>
<dbReference type="Gene3D" id="3.40.50.620">
    <property type="entry name" value="HUPs"/>
    <property type="match status" value="1"/>
</dbReference>
<dbReference type="PANTHER" id="PTHR43793:SF1">
    <property type="entry name" value="FAD SYNTHASE"/>
    <property type="match status" value="1"/>
</dbReference>
<evidence type="ECO:0000259" key="3">
    <source>
        <dbReference type="Pfam" id="PF01467"/>
    </source>
</evidence>
<feature type="domain" description="Cytidyltransferase-like" evidence="3">
    <location>
        <begin position="8"/>
        <end position="109"/>
    </location>
</feature>
<name>A0A6C0CN25_9ZZZZ</name>
<evidence type="ECO:0000313" key="4">
    <source>
        <dbReference type="EMBL" id="QHT05522.1"/>
    </source>
</evidence>
<protein>
    <recommendedName>
        <fullName evidence="3">Cytidyltransferase-like domain-containing protein</fullName>
    </recommendedName>
</protein>
<dbReference type="GO" id="GO:0016779">
    <property type="term" value="F:nucleotidyltransferase activity"/>
    <property type="evidence" value="ECO:0007669"/>
    <property type="project" value="UniProtKB-KW"/>
</dbReference>
<organism evidence="4">
    <name type="scientific">viral metagenome</name>
    <dbReference type="NCBI Taxonomy" id="1070528"/>
    <lineage>
        <taxon>unclassified sequences</taxon>
        <taxon>metagenomes</taxon>
        <taxon>organismal metagenomes</taxon>
    </lineage>
</organism>
<dbReference type="SUPFAM" id="SSF52374">
    <property type="entry name" value="Nucleotidylyl transferase"/>
    <property type="match status" value="1"/>
</dbReference>
<accession>A0A6C0CN25</accession>
<dbReference type="PANTHER" id="PTHR43793">
    <property type="entry name" value="FAD SYNTHASE"/>
    <property type="match status" value="1"/>
</dbReference>
<proteinExistence type="predicted"/>
<sequence>MEKIVCVSGYFDPIHIGHLEYFKKSKEIGTKLMVIVNNDHQATLKKGKPFMPCKERMKIIKEFKCVDYVIESIDQDRTVCKTLSEVEPKPYFFCNGGDQNNDTIPEVDACISRNIELRDGFGNKIQSSSWLIKGSSKSLETGNEIS</sequence>
<dbReference type="EMBL" id="MN739456">
    <property type="protein sequence ID" value="QHT05522.1"/>
    <property type="molecule type" value="Genomic_DNA"/>
</dbReference>
<evidence type="ECO:0000256" key="1">
    <source>
        <dbReference type="ARBA" id="ARBA00022679"/>
    </source>
</evidence>
<dbReference type="AlphaFoldDB" id="A0A6C0CN25"/>
<dbReference type="InterPro" id="IPR004821">
    <property type="entry name" value="Cyt_trans-like"/>
</dbReference>
<evidence type="ECO:0000256" key="2">
    <source>
        <dbReference type="ARBA" id="ARBA00022695"/>
    </source>
</evidence>
<dbReference type="NCBIfam" id="TIGR00125">
    <property type="entry name" value="cyt_tran_rel"/>
    <property type="match status" value="1"/>
</dbReference>
<reference evidence="4" key="1">
    <citation type="journal article" date="2020" name="Nature">
        <title>Giant virus diversity and host interactions through global metagenomics.</title>
        <authorList>
            <person name="Schulz F."/>
            <person name="Roux S."/>
            <person name="Paez-Espino D."/>
            <person name="Jungbluth S."/>
            <person name="Walsh D.A."/>
            <person name="Denef V.J."/>
            <person name="McMahon K.D."/>
            <person name="Konstantinidis K.T."/>
            <person name="Eloe-Fadrosh E.A."/>
            <person name="Kyrpides N.C."/>
            <person name="Woyke T."/>
        </authorList>
    </citation>
    <scope>NUCLEOTIDE SEQUENCE</scope>
    <source>
        <strain evidence="4">GVMAG-M-3300021375-17</strain>
    </source>
</reference>